<evidence type="ECO:0000259" key="5">
    <source>
        <dbReference type="Pfam" id="PF00294"/>
    </source>
</evidence>
<comment type="similarity">
    <text evidence="1 4">Belongs to the carbohydrate kinase PfkB family.</text>
</comment>
<sequence>MTAREATEDREAIADIASSAERVRIVCLGLSALDQVWRVDRFFSGQSEKIRSLDYSTLGGGMAANAAVTGARLGGSIAFWGRAGDDAAGREMRSALASEGIDVANFRLFPDGRSSVSGIIVDRSGERQIVNFRGAFPEAADWLPLDEVAQTSAVLADPRWVEGAIALFGKARALGIPTVLDGDVADAEVFERLLPLTDHAVFSEPALASFAGSADDAALNKLARFNCRVVAVTRGSEGVSWHENGRLQRRAAYPVSVVDTTGAGDVFHGAYVFAIGAGLKVQDAMAFAAAAAALKCTRSGGRAGIPSINDCLAFMRTHQ</sequence>
<dbReference type="SUPFAM" id="SSF53613">
    <property type="entry name" value="Ribokinase-like"/>
    <property type="match status" value="1"/>
</dbReference>
<feature type="domain" description="Carbohydrate kinase PfkB" evidence="5">
    <location>
        <begin position="25"/>
        <end position="306"/>
    </location>
</feature>
<dbReference type="CDD" id="cd01945">
    <property type="entry name" value="ribokinase_group_B"/>
    <property type="match status" value="1"/>
</dbReference>
<dbReference type="RefSeq" id="WP_334477562.1">
    <property type="nucleotide sequence ID" value="NZ_JAZHRV010000001.1"/>
</dbReference>
<dbReference type="PRINTS" id="PR00990">
    <property type="entry name" value="RIBOKINASE"/>
</dbReference>
<dbReference type="PANTHER" id="PTHR10584:SF157">
    <property type="entry name" value="SULFOFRUCTOSE KINASE"/>
    <property type="match status" value="1"/>
</dbReference>
<dbReference type="GO" id="GO:0016301">
    <property type="term" value="F:kinase activity"/>
    <property type="evidence" value="ECO:0007669"/>
    <property type="project" value="UniProtKB-KW"/>
</dbReference>
<dbReference type="Pfam" id="PF00294">
    <property type="entry name" value="PfkB"/>
    <property type="match status" value="1"/>
</dbReference>
<keyword evidence="3 4" id="KW-0418">Kinase</keyword>
<dbReference type="InterPro" id="IPR011611">
    <property type="entry name" value="PfkB_dom"/>
</dbReference>
<reference evidence="6 7" key="1">
    <citation type="submission" date="2024-02" db="EMBL/GenBank/DDBJ databases">
        <title>Adaptive strategies in a cosmopolitan and abundant soil bacterium.</title>
        <authorList>
            <person name="Carini P."/>
        </authorList>
    </citation>
    <scope>NUCLEOTIDE SEQUENCE [LARGE SCALE GENOMIC DNA]</scope>
    <source>
        <strain evidence="6 7">AZCC 1608</strain>
    </source>
</reference>
<evidence type="ECO:0000256" key="1">
    <source>
        <dbReference type="ARBA" id="ARBA00010688"/>
    </source>
</evidence>
<dbReference type="Proteomes" id="UP001364224">
    <property type="component" value="Unassembled WGS sequence"/>
</dbReference>
<dbReference type="GO" id="GO:0061594">
    <property type="term" value="F:6-deoxy-6-sulfofructose kinase activity"/>
    <property type="evidence" value="ECO:0007669"/>
    <property type="project" value="UniProtKB-EC"/>
</dbReference>
<keyword evidence="7" id="KW-1185">Reference proteome</keyword>
<comment type="caution">
    <text evidence="6">The sequence shown here is derived from an EMBL/GenBank/DDBJ whole genome shotgun (WGS) entry which is preliminary data.</text>
</comment>
<dbReference type="EC" id="2.7.1.184" evidence="6"/>
<dbReference type="InterPro" id="IPR029056">
    <property type="entry name" value="Ribokinase-like"/>
</dbReference>
<dbReference type="PROSITE" id="PS00584">
    <property type="entry name" value="PFKB_KINASES_2"/>
    <property type="match status" value="1"/>
</dbReference>
<protein>
    <submittedName>
        <fullName evidence="6">Sulfofructose kinase</fullName>
        <ecNumber evidence="6">2.7.1.184</ecNumber>
    </submittedName>
</protein>
<keyword evidence="2 4" id="KW-0808">Transferase</keyword>
<evidence type="ECO:0000256" key="3">
    <source>
        <dbReference type="ARBA" id="ARBA00022777"/>
    </source>
</evidence>
<evidence type="ECO:0000313" key="7">
    <source>
        <dbReference type="Proteomes" id="UP001364224"/>
    </source>
</evidence>
<evidence type="ECO:0000313" key="6">
    <source>
        <dbReference type="EMBL" id="MEH2553148.1"/>
    </source>
</evidence>
<name>A0ABU8B518_9BRAD</name>
<dbReference type="InterPro" id="IPR002173">
    <property type="entry name" value="Carboh/pur_kinase_PfkB_CS"/>
</dbReference>
<gene>
    <name evidence="6" type="ORF">V1286_000677</name>
</gene>
<evidence type="ECO:0000256" key="2">
    <source>
        <dbReference type="ARBA" id="ARBA00022679"/>
    </source>
</evidence>
<dbReference type="InterPro" id="IPR002139">
    <property type="entry name" value="Ribo/fructo_kinase"/>
</dbReference>
<accession>A0ABU8B518</accession>
<dbReference type="Gene3D" id="3.40.1190.20">
    <property type="match status" value="1"/>
</dbReference>
<dbReference type="EMBL" id="JAZHRV010000001">
    <property type="protein sequence ID" value="MEH2553148.1"/>
    <property type="molecule type" value="Genomic_DNA"/>
</dbReference>
<evidence type="ECO:0000256" key="4">
    <source>
        <dbReference type="RuleBase" id="RU003704"/>
    </source>
</evidence>
<dbReference type="PANTHER" id="PTHR10584">
    <property type="entry name" value="SUGAR KINASE"/>
    <property type="match status" value="1"/>
</dbReference>
<organism evidence="6 7">
    <name type="scientific">Bradyrhizobium algeriense</name>
    <dbReference type="NCBI Taxonomy" id="634784"/>
    <lineage>
        <taxon>Bacteria</taxon>
        <taxon>Pseudomonadati</taxon>
        <taxon>Pseudomonadota</taxon>
        <taxon>Alphaproteobacteria</taxon>
        <taxon>Hyphomicrobiales</taxon>
        <taxon>Nitrobacteraceae</taxon>
        <taxon>Bradyrhizobium</taxon>
    </lineage>
</organism>
<proteinExistence type="inferred from homology"/>